<keyword evidence="1" id="KW-0597">Phosphoprotein</keyword>
<dbReference type="InterPro" id="IPR003594">
    <property type="entry name" value="HATPase_dom"/>
</dbReference>
<proteinExistence type="predicted"/>
<dbReference type="Pfam" id="PF02518">
    <property type="entry name" value="HATPase_c"/>
    <property type="match status" value="1"/>
</dbReference>
<dbReference type="InterPro" id="IPR005467">
    <property type="entry name" value="His_kinase_dom"/>
</dbReference>
<dbReference type="SMART" id="SM00387">
    <property type="entry name" value="HATPase_c"/>
    <property type="match status" value="1"/>
</dbReference>
<dbReference type="InterPro" id="IPR036890">
    <property type="entry name" value="HATPase_C_sf"/>
</dbReference>
<name>A0A3B1B8Z7_9ZZZZ</name>
<dbReference type="Pfam" id="PF00072">
    <property type="entry name" value="Response_reg"/>
    <property type="match status" value="2"/>
</dbReference>
<accession>A0A3B1B8Z7</accession>
<dbReference type="AlphaFoldDB" id="A0A3B1B8Z7"/>
<dbReference type="FunFam" id="3.30.565.10:FF:000010">
    <property type="entry name" value="Sensor histidine kinase RcsC"/>
    <property type="match status" value="1"/>
</dbReference>
<dbReference type="CDD" id="cd00082">
    <property type="entry name" value="HisKA"/>
    <property type="match status" value="1"/>
</dbReference>
<evidence type="ECO:0000256" key="1">
    <source>
        <dbReference type="ARBA" id="ARBA00022553"/>
    </source>
</evidence>
<dbReference type="InterPro" id="IPR004358">
    <property type="entry name" value="Sig_transdc_His_kin-like_C"/>
</dbReference>
<dbReference type="SUPFAM" id="SSF55874">
    <property type="entry name" value="ATPase domain of HSP90 chaperone/DNA topoisomerase II/histidine kinase"/>
    <property type="match status" value="1"/>
</dbReference>
<dbReference type="PROSITE" id="PS50110">
    <property type="entry name" value="RESPONSE_REGULATORY"/>
    <property type="match status" value="2"/>
</dbReference>
<feature type="domain" description="Histidine kinase" evidence="3">
    <location>
        <begin position="175"/>
        <end position="414"/>
    </location>
</feature>
<dbReference type="EMBL" id="UOFX01000035">
    <property type="protein sequence ID" value="VAX08413.1"/>
    <property type="molecule type" value="Genomic_DNA"/>
</dbReference>
<dbReference type="InterPro" id="IPR011006">
    <property type="entry name" value="CheY-like_superfamily"/>
</dbReference>
<dbReference type="SUPFAM" id="SSF47384">
    <property type="entry name" value="Homodimeric domain of signal transducing histidine kinase"/>
    <property type="match status" value="1"/>
</dbReference>
<dbReference type="Gene3D" id="1.10.287.130">
    <property type="match status" value="1"/>
</dbReference>
<dbReference type="InterPro" id="IPR003661">
    <property type="entry name" value="HisK_dim/P_dom"/>
</dbReference>
<feature type="domain" description="Response regulatory" evidence="4">
    <location>
        <begin position="7"/>
        <end position="124"/>
    </location>
</feature>
<dbReference type="PANTHER" id="PTHR45339">
    <property type="entry name" value="HYBRID SIGNAL TRANSDUCTION HISTIDINE KINASE J"/>
    <property type="match status" value="1"/>
</dbReference>
<dbReference type="GO" id="GO:0000155">
    <property type="term" value="F:phosphorelay sensor kinase activity"/>
    <property type="evidence" value="ECO:0007669"/>
    <property type="project" value="InterPro"/>
</dbReference>
<evidence type="ECO:0000259" key="3">
    <source>
        <dbReference type="PROSITE" id="PS50109"/>
    </source>
</evidence>
<reference evidence="5" key="1">
    <citation type="submission" date="2018-06" db="EMBL/GenBank/DDBJ databases">
        <authorList>
            <person name="Zhirakovskaya E."/>
        </authorList>
    </citation>
    <scope>NUCLEOTIDE SEQUENCE</scope>
</reference>
<evidence type="ECO:0000256" key="2">
    <source>
        <dbReference type="ARBA" id="ARBA00023012"/>
    </source>
</evidence>
<feature type="domain" description="Response regulatory" evidence="4">
    <location>
        <begin position="433"/>
        <end position="555"/>
    </location>
</feature>
<gene>
    <name evidence="5" type="ORF">MNBD_GAMMA26-570</name>
</gene>
<dbReference type="Gene3D" id="3.30.565.10">
    <property type="entry name" value="Histidine kinase-like ATPase, C-terminal domain"/>
    <property type="match status" value="1"/>
</dbReference>
<dbReference type="PROSITE" id="PS50109">
    <property type="entry name" value="HIS_KIN"/>
    <property type="match status" value="1"/>
</dbReference>
<dbReference type="SMART" id="SM00448">
    <property type="entry name" value="REC"/>
    <property type="match status" value="2"/>
</dbReference>
<dbReference type="InterPro" id="IPR036097">
    <property type="entry name" value="HisK_dim/P_sf"/>
</dbReference>
<evidence type="ECO:0000313" key="5">
    <source>
        <dbReference type="EMBL" id="VAX08413.1"/>
    </source>
</evidence>
<protein>
    <submittedName>
        <fullName evidence="5">Diguanylate cyclase/phosphodiesterase (GGDEF &amp; EAL domains) with PAS/PAC sensor(S)</fullName>
    </submittedName>
</protein>
<dbReference type="PRINTS" id="PR00344">
    <property type="entry name" value="BCTRLSENSOR"/>
</dbReference>
<dbReference type="CDD" id="cd00156">
    <property type="entry name" value="REC"/>
    <property type="match status" value="2"/>
</dbReference>
<dbReference type="Pfam" id="PF00512">
    <property type="entry name" value="HisKA"/>
    <property type="match status" value="1"/>
</dbReference>
<dbReference type="InterPro" id="IPR001789">
    <property type="entry name" value="Sig_transdc_resp-reg_receiver"/>
</dbReference>
<dbReference type="CDD" id="cd16922">
    <property type="entry name" value="HATPase_EvgS-ArcB-TorS-like"/>
    <property type="match status" value="1"/>
</dbReference>
<organism evidence="5">
    <name type="scientific">hydrothermal vent metagenome</name>
    <dbReference type="NCBI Taxonomy" id="652676"/>
    <lineage>
        <taxon>unclassified sequences</taxon>
        <taxon>metagenomes</taxon>
        <taxon>ecological metagenomes</taxon>
    </lineage>
</organism>
<sequence>MTPSKLNILLVEDDEDDYLIIKNMFERTRNINCDIDWISTYGEALDSMATCDCDVYLVDYRLGGGSGLDLLRKARERNCQKPIIILTGQGDHDVDVEAMEAGASDYLVKMDLNPQALERSIRYAINISQTIDTLQHARDELTIEVSERKKAEAAMSKAKKAAENASRIKSNFLSNISHEIRTPMCTIIGMSELLSESSLTKEQSAHVSTSIRAGNDLLHLIDEIIEISKLEADQVSLEELPFDFDDVFLKLASMFEKKAQRKGLQLVCSIDHDVPAKLIGDAEHLGSVLAKLLNNALKFTEQGEIAVAVKMAGPHEYPYKKESPVRITADGEELEECFLRFSVSDTGVGIPEHKINMIFDSFAQADTSSTREYGGAGLGITISKRVIEMMGGKIWVESEEGNGSTFFFTVRLWHCAGICQEPEALDVRLDGAKILLIDDSRTYRSNVEQSLAEYGCKVISVSNGANGLTALGQANTKGDMFDLVIVDHVLPEMDGVALIKQIRMNGEWGNCLPVLILCAYCSYCDAEKANEVGAVGCVMKPVRVTSLIAAITQSMKRKTGVCG</sequence>
<dbReference type="SMART" id="SM00388">
    <property type="entry name" value="HisKA"/>
    <property type="match status" value="1"/>
</dbReference>
<keyword evidence="2" id="KW-0902">Two-component regulatory system</keyword>
<evidence type="ECO:0000259" key="4">
    <source>
        <dbReference type="PROSITE" id="PS50110"/>
    </source>
</evidence>
<dbReference type="SUPFAM" id="SSF52172">
    <property type="entry name" value="CheY-like"/>
    <property type="match status" value="2"/>
</dbReference>
<dbReference type="Gene3D" id="3.40.50.2300">
    <property type="match status" value="2"/>
</dbReference>
<dbReference type="PANTHER" id="PTHR45339:SF1">
    <property type="entry name" value="HYBRID SIGNAL TRANSDUCTION HISTIDINE KINASE J"/>
    <property type="match status" value="1"/>
</dbReference>